<name>A0A814XBI3_9BILA</name>
<dbReference type="Gene3D" id="3.90.176.10">
    <property type="entry name" value="Toxin ADP-ribosyltransferase, Chain A, domain 1"/>
    <property type="match status" value="1"/>
</dbReference>
<dbReference type="PROSITE" id="PS51996">
    <property type="entry name" value="TR_MART"/>
    <property type="match status" value="1"/>
</dbReference>
<dbReference type="Gene3D" id="1.25.40.10">
    <property type="entry name" value="Tetratricopeptide repeat domain"/>
    <property type="match status" value="2"/>
</dbReference>
<feature type="repeat" description="TPR" evidence="3">
    <location>
        <begin position="291"/>
        <end position="324"/>
    </location>
</feature>
<gene>
    <name evidence="4" type="ORF">GPM918_LOCUS24434</name>
    <name evidence="5" type="ORF">SRO942_LOCUS24432</name>
</gene>
<dbReference type="PANTHER" id="PTHR45641">
    <property type="entry name" value="TETRATRICOPEPTIDE REPEAT PROTEIN (AFU_ORTHOLOGUE AFUA_6G03870)"/>
    <property type="match status" value="1"/>
</dbReference>
<dbReference type="Proteomes" id="UP000681722">
    <property type="component" value="Unassembled WGS sequence"/>
</dbReference>
<dbReference type="Pfam" id="PF13424">
    <property type="entry name" value="TPR_12"/>
    <property type="match status" value="3"/>
</dbReference>
<evidence type="ECO:0000256" key="3">
    <source>
        <dbReference type="PROSITE-ProRule" id="PRU00339"/>
    </source>
</evidence>
<feature type="repeat" description="TPR" evidence="3">
    <location>
        <begin position="165"/>
        <end position="198"/>
    </location>
</feature>
<dbReference type="EMBL" id="CAJOBC010009103">
    <property type="protein sequence ID" value="CAF3979390.1"/>
    <property type="molecule type" value="Genomic_DNA"/>
</dbReference>
<organism evidence="4 6">
    <name type="scientific">Didymodactylos carnosus</name>
    <dbReference type="NCBI Taxonomy" id="1234261"/>
    <lineage>
        <taxon>Eukaryota</taxon>
        <taxon>Metazoa</taxon>
        <taxon>Spiralia</taxon>
        <taxon>Gnathifera</taxon>
        <taxon>Rotifera</taxon>
        <taxon>Eurotatoria</taxon>
        <taxon>Bdelloidea</taxon>
        <taxon>Philodinida</taxon>
        <taxon>Philodinidae</taxon>
        <taxon>Didymodactylos</taxon>
    </lineage>
</organism>
<dbReference type="SMART" id="SM00028">
    <property type="entry name" value="TPR"/>
    <property type="match status" value="6"/>
</dbReference>
<feature type="repeat" description="TPR" evidence="3">
    <location>
        <begin position="207"/>
        <end position="240"/>
    </location>
</feature>
<dbReference type="SUPFAM" id="SSF56399">
    <property type="entry name" value="ADP-ribosylation"/>
    <property type="match status" value="1"/>
</dbReference>
<evidence type="ECO:0008006" key="7">
    <source>
        <dbReference type="Google" id="ProtNLM"/>
    </source>
</evidence>
<sequence length="386" mass="44106">MMTNEFDKVRANVGGFLSMNSFLSTSKNRNVALSFAQQSTHRPHVESVLFEIGVDTRRCPRSFHNIEKISFYETEGEILFSMGTVFRIASVDKLSGGMWNVKLILNGDEDVELRRLTDHMKKEIDDRNDVATLGTLVMKMGEYEKAEEFYLLMLETGSQKDSDVAAIYNQLGLSYDERGNNEQALVYYNKGLDIYQKCLPADSLSLATTYSNIGNVYSNKGDFDQALMNLNKALQIQLKTLSADHPSAASTYNNIGVVYDKKKQYDRALEYYHKCLKIRQAVLPQNHPLLATAYNNIGVVHVNRGDGTRALKYYAMSLQIRLRSLPQNHLSLRVAYWNNGMVYYAQQKWKEALTNFTLAYEIAKKGNHPDMHKYQRKIEEIHTKVG</sequence>
<evidence type="ECO:0000256" key="1">
    <source>
        <dbReference type="ARBA" id="ARBA00022737"/>
    </source>
</evidence>
<reference evidence="4" key="1">
    <citation type="submission" date="2021-02" db="EMBL/GenBank/DDBJ databases">
        <authorList>
            <person name="Nowell W R."/>
        </authorList>
    </citation>
    <scope>NUCLEOTIDE SEQUENCE</scope>
</reference>
<accession>A0A814XBI3</accession>
<dbReference type="AlphaFoldDB" id="A0A814XBI3"/>
<evidence type="ECO:0000313" key="4">
    <source>
        <dbReference type="EMBL" id="CAF1215615.1"/>
    </source>
</evidence>
<evidence type="ECO:0000313" key="6">
    <source>
        <dbReference type="Proteomes" id="UP000663829"/>
    </source>
</evidence>
<dbReference type="OrthoDB" id="2017782at2759"/>
<dbReference type="PROSITE" id="PS50005">
    <property type="entry name" value="TPR"/>
    <property type="match status" value="4"/>
</dbReference>
<dbReference type="PANTHER" id="PTHR45641:SF1">
    <property type="entry name" value="AAA+ ATPASE DOMAIN-CONTAINING PROTEIN"/>
    <property type="match status" value="1"/>
</dbReference>
<protein>
    <recommendedName>
        <fullName evidence="7">NAD(+)--protein-arginine ADP-ribosyltransferase</fullName>
    </recommendedName>
</protein>
<dbReference type="PROSITE" id="PS50293">
    <property type="entry name" value="TPR_REGION"/>
    <property type="match status" value="2"/>
</dbReference>
<evidence type="ECO:0000313" key="5">
    <source>
        <dbReference type="EMBL" id="CAF3979390.1"/>
    </source>
</evidence>
<keyword evidence="2 3" id="KW-0802">TPR repeat</keyword>
<keyword evidence="6" id="KW-1185">Reference proteome</keyword>
<dbReference type="InterPro" id="IPR019734">
    <property type="entry name" value="TPR_rpt"/>
</dbReference>
<dbReference type="EMBL" id="CAJNOQ010009102">
    <property type="protein sequence ID" value="CAF1215615.1"/>
    <property type="molecule type" value="Genomic_DNA"/>
</dbReference>
<comment type="caution">
    <text evidence="4">The sequence shown here is derived from an EMBL/GenBank/DDBJ whole genome shotgun (WGS) entry which is preliminary data.</text>
</comment>
<dbReference type="InterPro" id="IPR011990">
    <property type="entry name" value="TPR-like_helical_dom_sf"/>
</dbReference>
<dbReference type="SUPFAM" id="SSF48452">
    <property type="entry name" value="TPR-like"/>
    <property type="match status" value="1"/>
</dbReference>
<dbReference type="Proteomes" id="UP000663829">
    <property type="component" value="Unassembled WGS sequence"/>
</dbReference>
<evidence type="ECO:0000256" key="2">
    <source>
        <dbReference type="ARBA" id="ARBA00022803"/>
    </source>
</evidence>
<feature type="repeat" description="TPR" evidence="3">
    <location>
        <begin position="249"/>
        <end position="282"/>
    </location>
</feature>
<proteinExistence type="predicted"/>
<keyword evidence="1" id="KW-0677">Repeat</keyword>